<sequence>MITVLVDHNMEGQAILLWGALAVEGWLALVPLRLVTFGEVGLPFDSDDRTVWRFVQAQRMLLLTNNRSMKGPDSLEQTIREERTSTTLPVITIGSLDRLDEQAYREHCATRLVEIALDLDAYAGVTRLFIP</sequence>
<gene>
    <name evidence="1" type="ORF">A9Q02_14645</name>
</gene>
<proteinExistence type="predicted"/>
<reference evidence="1 2" key="1">
    <citation type="submission" date="2016-05" db="EMBL/GenBank/DDBJ databases">
        <authorList>
            <person name="Lavstsen T."/>
            <person name="Jespersen J.S."/>
        </authorList>
    </citation>
    <scope>NUCLEOTIDE SEQUENCE [LARGE SCALE GENOMIC DNA]</scope>
    <source>
        <strain evidence="1 2">B7-9</strain>
    </source>
</reference>
<dbReference type="EMBL" id="LYXE01000091">
    <property type="protein sequence ID" value="PDV98622.1"/>
    <property type="molecule type" value="Genomic_DNA"/>
</dbReference>
<dbReference type="AlphaFoldDB" id="A0A2H3KXC0"/>
<keyword evidence="2" id="KW-1185">Reference proteome</keyword>
<protein>
    <submittedName>
        <fullName evidence="1">ACP S-malonyltransferase</fullName>
    </submittedName>
</protein>
<accession>A0A2H3KXC0</accession>
<evidence type="ECO:0000313" key="2">
    <source>
        <dbReference type="Proteomes" id="UP000220922"/>
    </source>
</evidence>
<dbReference type="GO" id="GO:0016740">
    <property type="term" value="F:transferase activity"/>
    <property type="evidence" value="ECO:0007669"/>
    <property type="project" value="UniProtKB-KW"/>
</dbReference>
<keyword evidence="1" id="KW-0808">Transferase</keyword>
<name>A0A2H3KXC0_9CHLR</name>
<evidence type="ECO:0000313" key="1">
    <source>
        <dbReference type="EMBL" id="PDV98622.1"/>
    </source>
</evidence>
<comment type="caution">
    <text evidence="1">The sequence shown here is derived from an EMBL/GenBank/DDBJ whole genome shotgun (WGS) entry which is preliminary data.</text>
</comment>
<dbReference type="RefSeq" id="WP_216361504.1">
    <property type="nucleotide sequence ID" value="NZ_LYXE01000091.1"/>
</dbReference>
<dbReference type="Proteomes" id="UP000220922">
    <property type="component" value="Unassembled WGS sequence"/>
</dbReference>
<organism evidence="1 2">
    <name type="scientific">Candidatus Chloroploca asiatica</name>
    <dbReference type="NCBI Taxonomy" id="1506545"/>
    <lineage>
        <taxon>Bacteria</taxon>
        <taxon>Bacillati</taxon>
        <taxon>Chloroflexota</taxon>
        <taxon>Chloroflexia</taxon>
        <taxon>Chloroflexales</taxon>
        <taxon>Chloroflexineae</taxon>
        <taxon>Oscillochloridaceae</taxon>
        <taxon>Candidatus Chloroploca</taxon>
    </lineage>
</organism>